<organism evidence="2 3">
    <name type="scientific">Desulfosarcina ovata subsp. ovata</name>
    <dbReference type="NCBI Taxonomy" id="2752305"/>
    <lineage>
        <taxon>Bacteria</taxon>
        <taxon>Pseudomonadati</taxon>
        <taxon>Thermodesulfobacteriota</taxon>
        <taxon>Desulfobacteria</taxon>
        <taxon>Desulfobacterales</taxon>
        <taxon>Desulfosarcinaceae</taxon>
        <taxon>Desulfosarcina</taxon>
    </lineage>
</organism>
<name>A0A5K8AKE0_9BACT</name>
<gene>
    <name evidence="2" type="ORF">DSCOOX_63520</name>
</gene>
<dbReference type="AlphaFoldDB" id="A0A5K8AKE0"/>
<evidence type="ECO:0000256" key="1">
    <source>
        <dbReference type="SAM" id="Phobius"/>
    </source>
</evidence>
<protein>
    <submittedName>
        <fullName evidence="2">Uncharacterized protein</fullName>
    </submittedName>
</protein>
<proteinExistence type="predicted"/>
<accession>A0A5K8AKE0</accession>
<evidence type="ECO:0000313" key="3">
    <source>
        <dbReference type="Proteomes" id="UP000422108"/>
    </source>
</evidence>
<evidence type="ECO:0000313" key="2">
    <source>
        <dbReference type="EMBL" id="BBO93172.1"/>
    </source>
</evidence>
<dbReference type="Proteomes" id="UP000422108">
    <property type="component" value="Chromosome"/>
</dbReference>
<keyword evidence="1" id="KW-0472">Membrane</keyword>
<keyword evidence="1" id="KW-0812">Transmembrane</keyword>
<dbReference type="EMBL" id="AP021879">
    <property type="protein sequence ID" value="BBO93172.1"/>
    <property type="molecule type" value="Genomic_DNA"/>
</dbReference>
<keyword evidence="3" id="KW-1185">Reference proteome</keyword>
<sequence length="269" mass="31831">MGLKKIGSLIKKNLNSLIRNLPWLFFIFYMAIWFFFGLLYKHAADESNGDAFLFHDNVLTHMQAERLKDELTNDCPLSLLIPLTDNFKNEKVYQSARKLPKDIFKKNGKSSSKGKERYHTFTIERLGEHWLNYYCHYFAIKDFNYYTLEPYPEYDDFTFSDLLWTRNLIPDSFSKAQRAEYLKAIDIEIRPYKLVFYKGPNLVWCLGCDDPDSEYDTVEERKNNLSQEDFHFAEEYTIFINTNFPYVYSSYGLGAIPFRGISIVQVKQT</sequence>
<keyword evidence="1" id="KW-1133">Transmembrane helix</keyword>
<feature type="transmembrane region" description="Helical" evidence="1">
    <location>
        <begin position="21"/>
        <end position="40"/>
    </location>
</feature>
<dbReference type="RefSeq" id="WP_155313816.1">
    <property type="nucleotide sequence ID" value="NZ_AP021879.1"/>
</dbReference>
<reference evidence="2 3" key="1">
    <citation type="submission" date="2019-11" db="EMBL/GenBank/DDBJ databases">
        <title>Comparative genomics of hydrocarbon-degrading Desulfosarcina strains.</title>
        <authorList>
            <person name="Watanabe M."/>
            <person name="Kojima H."/>
            <person name="Fukui M."/>
        </authorList>
    </citation>
    <scope>NUCLEOTIDE SEQUENCE [LARGE SCALE GENOMIC DNA]</scope>
    <source>
        <strain evidence="3">oXyS1</strain>
    </source>
</reference>